<evidence type="ECO:0000313" key="2">
    <source>
        <dbReference type="Proteomes" id="UP000887565"/>
    </source>
</evidence>
<dbReference type="AlphaFoldDB" id="A0A915HFN1"/>
<feature type="region of interest" description="Disordered" evidence="1">
    <location>
        <begin position="60"/>
        <end position="119"/>
    </location>
</feature>
<dbReference type="Proteomes" id="UP000887565">
    <property type="component" value="Unplaced"/>
</dbReference>
<feature type="compositionally biased region" description="Basic and acidic residues" evidence="1">
    <location>
        <begin position="1"/>
        <end position="11"/>
    </location>
</feature>
<dbReference type="WBParaSite" id="nRc.2.0.1.t00852-RA">
    <property type="protein sequence ID" value="nRc.2.0.1.t00852-RA"/>
    <property type="gene ID" value="nRc.2.0.1.g00852"/>
</dbReference>
<organism evidence="2 3">
    <name type="scientific">Romanomermis culicivorax</name>
    <name type="common">Nematode worm</name>
    <dbReference type="NCBI Taxonomy" id="13658"/>
    <lineage>
        <taxon>Eukaryota</taxon>
        <taxon>Metazoa</taxon>
        <taxon>Ecdysozoa</taxon>
        <taxon>Nematoda</taxon>
        <taxon>Enoplea</taxon>
        <taxon>Dorylaimia</taxon>
        <taxon>Mermithida</taxon>
        <taxon>Mermithoidea</taxon>
        <taxon>Mermithidae</taxon>
        <taxon>Romanomermis</taxon>
    </lineage>
</organism>
<protein>
    <submittedName>
        <fullName evidence="3">Uncharacterized protein</fullName>
    </submittedName>
</protein>
<keyword evidence="2" id="KW-1185">Reference proteome</keyword>
<evidence type="ECO:0000256" key="1">
    <source>
        <dbReference type="SAM" id="MobiDB-lite"/>
    </source>
</evidence>
<name>A0A915HFN1_ROMCU</name>
<proteinExistence type="predicted"/>
<feature type="compositionally biased region" description="Basic and acidic residues" evidence="1">
    <location>
        <begin position="89"/>
        <end position="114"/>
    </location>
</feature>
<accession>A0A915HFN1</accession>
<reference evidence="3" key="1">
    <citation type="submission" date="2022-11" db="UniProtKB">
        <authorList>
            <consortium name="WormBaseParasite"/>
        </authorList>
    </citation>
    <scope>IDENTIFICATION</scope>
</reference>
<evidence type="ECO:0000313" key="3">
    <source>
        <dbReference type="WBParaSite" id="nRc.2.0.1.t00852-RA"/>
    </source>
</evidence>
<feature type="region of interest" description="Disordered" evidence="1">
    <location>
        <begin position="1"/>
        <end position="28"/>
    </location>
</feature>
<sequence length="167" mass="19113">ATKGKVAELKKLGKATGDSPPPPNLPDINQKIYDMIPQQFEHIKNDLALLHSTSVDASLEKSDGGYYNTTHRSPQDAESDTESFFLPENRNKSIIREPSSKKIKLDTSQTDKKLPRPSASVTWQDRKIIVQEPRSQFEEEHKLKMKLLLQKEENKRNIYNLKDEALK</sequence>